<evidence type="ECO:0000313" key="3">
    <source>
        <dbReference type="Proteomes" id="UP001209076"/>
    </source>
</evidence>
<feature type="transmembrane region" description="Helical" evidence="1">
    <location>
        <begin position="323"/>
        <end position="346"/>
    </location>
</feature>
<feature type="transmembrane region" description="Helical" evidence="1">
    <location>
        <begin position="190"/>
        <end position="210"/>
    </location>
</feature>
<protein>
    <recommendedName>
        <fullName evidence="4">Sodium:glutamate symporter</fullName>
    </recommendedName>
</protein>
<dbReference type="PANTHER" id="PTHR36178:SF1">
    <property type="entry name" value="SODIUM_GLUTAMATE SYMPORTER"/>
    <property type="match status" value="1"/>
</dbReference>
<feature type="transmembrane region" description="Helical" evidence="1">
    <location>
        <begin position="118"/>
        <end position="142"/>
    </location>
</feature>
<feature type="transmembrane region" description="Helical" evidence="1">
    <location>
        <begin position="447"/>
        <end position="469"/>
    </location>
</feature>
<gene>
    <name evidence="2" type="ORF">N7603_01620</name>
</gene>
<feature type="transmembrane region" description="Helical" evidence="1">
    <location>
        <begin position="422"/>
        <end position="441"/>
    </location>
</feature>
<organism evidence="2 3">
    <name type="scientific">Paracholeplasma vituli</name>
    <dbReference type="NCBI Taxonomy" id="69473"/>
    <lineage>
        <taxon>Bacteria</taxon>
        <taxon>Bacillati</taxon>
        <taxon>Mycoplasmatota</taxon>
        <taxon>Mollicutes</taxon>
        <taxon>Acholeplasmatales</taxon>
        <taxon>Acholeplasmataceae</taxon>
        <taxon>Paracholeplasma</taxon>
    </lineage>
</organism>
<keyword evidence="1" id="KW-1133">Transmembrane helix</keyword>
<feature type="transmembrane region" description="Helical" evidence="1">
    <location>
        <begin position="352"/>
        <end position="373"/>
    </location>
</feature>
<dbReference type="Proteomes" id="UP001209076">
    <property type="component" value="Unassembled WGS sequence"/>
</dbReference>
<keyword evidence="3" id="KW-1185">Reference proteome</keyword>
<feature type="transmembrane region" description="Helical" evidence="1">
    <location>
        <begin position="285"/>
        <end position="302"/>
    </location>
</feature>
<dbReference type="EMBL" id="JAOEGN010000002">
    <property type="protein sequence ID" value="MCU0104351.1"/>
    <property type="molecule type" value="Genomic_DNA"/>
</dbReference>
<accession>A0ABT2PTS4</accession>
<feature type="transmembrane region" description="Helical" evidence="1">
    <location>
        <begin position="41"/>
        <end position="60"/>
    </location>
</feature>
<dbReference type="RefSeq" id="WP_262095576.1">
    <property type="nucleotide sequence ID" value="NZ_JAOEGN010000002.1"/>
</dbReference>
<dbReference type="PANTHER" id="PTHR36178">
    <property type="entry name" value="SLR0625 PROTEIN"/>
    <property type="match status" value="1"/>
</dbReference>
<proteinExistence type="predicted"/>
<feature type="transmembrane region" description="Helical" evidence="1">
    <location>
        <begin position="12"/>
        <end position="29"/>
    </location>
</feature>
<keyword evidence="1" id="KW-0472">Membrane</keyword>
<comment type="caution">
    <text evidence="2">The sequence shown here is derived from an EMBL/GenBank/DDBJ whole genome shotgun (WGS) entry which is preliminary data.</text>
</comment>
<sequence length="478" mass="52501">MIQNYESFATWGAIIYFLILSVLLLFGNVIRRKIPLFKKSLLPTSVIAGLLGLVLKEVIFRPLSAKGTMPTEFVTNFNNFLNLVTYHTLALGFIAMGLKVNEKLEIKTNRAHSYYNGLVIVSTYLLQGIIGIGMTLFLAYTFMPAFKTGPGLATGILLPFGFGQGPGQANNFGIIYETFDPNGFAGAQSYGLAMASMGFIWAAIGGVFYLNKVQKRKVTGEDFEGNLTSIQEISSPDEIPVSESIDKLTVQIALIVAVYGVTLLTMFGLSKLVSLNQTTYNMLNSLIWGFNFIFGMVIALLAKKLFVYLRKTGLMTRQYPNNFMLNRIAGVVFDLMVVASITAINIEDLSQNNIWIAFLLISTVGGGVTMFYLHQLTKRVYKEYPLEGFSGMYGMLTGTASTGIALLREVDPYYKTPAATDLVTGTTTAILFGLPILLIASYAPQGILQSIISLVILTILFIAFAGFLFKKHALKKKV</sequence>
<feature type="transmembrane region" description="Helical" evidence="1">
    <location>
        <begin position="80"/>
        <end position="98"/>
    </location>
</feature>
<feature type="transmembrane region" description="Helical" evidence="1">
    <location>
        <begin position="252"/>
        <end position="273"/>
    </location>
</feature>
<keyword evidence="1" id="KW-0812">Transmembrane</keyword>
<evidence type="ECO:0000313" key="2">
    <source>
        <dbReference type="EMBL" id="MCU0104351.1"/>
    </source>
</evidence>
<reference evidence="3" key="1">
    <citation type="submission" date="2023-07" db="EMBL/GenBank/DDBJ databases">
        <title>Novel Mycoplasma species identified in domestic and wild animals.</title>
        <authorList>
            <person name="Volokhov D.V."/>
            <person name="Furtak V.A."/>
            <person name="Zagorodnyaya T.A."/>
        </authorList>
    </citation>
    <scope>NUCLEOTIDE SEQUENCE [LARGE SCALE GENOMIC DNA]</scope>
    <source>
        <strain evidence="3">92-19</strain>
    </source>
</reference>
<name>A0ABT2PTS4_9MOLU</name>
<dbReference type="InterPro" id="IPR004445">
    <property type="entry name" value="GltS"/>
</dbReference>
<evidence type="ECO:0008006" key="4">
    <source>
        <dbReference type="Google" id="ProtNLM"/>
    </source>
</evidence>
<evidence type="ECO:0000256" key="1">
    <source>
        <dbReference type="SAM" id="Phobius"/>
    </source>
</evidence>